<evidence type="ECO:0000256" key="1">
    <source>
        <dbReference type="ARBA" id="ARBA00017378"/>
    </source>
</evidence>
<evidence type="ECO:0000256" key="3">
    <source>
        <dbReference type="ARBA" id="ARBA00022538"/>
    </source>
</evidence>
<dbReference type="PROSITE" id="PS51201">
    <property type="entry name" value="RCK_N"/>
    <property type="match status" value="1"/>
</dbReference>
<dbReference type="Gene3D" id="3.30.70.1450">
    <property type="entry name" value="Regulator of K+ conductance, C-terminal domain"/>
    <property type="match status" value="1"/>
</dbReference>
<dbReference type="SUPFAM" id="SSF51735">
    <property type="entry name" value="NAD(P)-binding Rossmann-fold domains"/>
    <property type="match status" value="1"/>
</dbReference>
<dbReference type="Pfam" id="PF02254">
    <property type="entry name" value="TrkA_N"/>
    <property type="match status" value="1"/>
</dbReference>
<dbReference type="EMBL" id="JBHUMO010000031">
    <property type="protein sequence ID" value="MFD2728680.1"/>
    <property type="molecule type" value="Genomic_DNA"/>
</dbReference>
<evidence type="ECO:0000313" key="9">
    <source>
        <dbReference type="EMBL" id="MFD2728680.1"/>
    </source>
</evidence>
<evidence type="ECO:0000259" key="8">
    <source>
        <dbReference type="PROSITE" id="PS51202"/>
    </source>
</evidence>
<name>A0ABW5THC5_9ENTE</name>
<dbReference type="InterPro" id="IPR006037">
    <property type="entry name" value="RCK_C"/>
</dbReference>
<organism evidence="9 10">
    <name type="scientific">Enterococcus camelliae</name>
    <dbReference type="NCBI Taxonomy" id="453959"/>
    <lineage>
        <taxon>Bacteria</taxon>
        <taxon>Bacillati</taxon>
        <taxon>Bacillota</taxon>
        <taxon>Bacilli</taxon>
        <taxon>Lactobacillales</taxon>
        <taxon>Enterococcaceae</taxon>
        <taxon>Enterococcus</taxon>
    </lineage>
</organism>
<dbReference type="InterPro" id="IPR036721">
    <property type="entry name" value="RCK_C_sf"/>
</dbReference>
<dbReference type="Pfam" id="PF02080">
    <property type="entry name" value="TrkA_C"/>
    <property type="match status" value="1"/>
</dbReference>
<protein>
    <recommendedName>
        <fullName evidence="1">Trk system potassium uptake protein TrkA</fullName>
    </recommendedName>
</protein>
<evidence type="ECO:0000256" key="4">
    <source>
        <dbReference type="ARBA" id="ARBA00022958"/>
    </source>
</evidence>
<dbReference type="PRINTS" id="PR00335">
    <property type="entry name" value="KUPTAKETRKA"/>
</dbReference>
<dbReference type="InterPro" id="IPR006036">
    <property type="entry name" value="K_uptake_TrkA"/>
</dbReference>
<dbReference type="Proteomes" id="UP001597427">
    <property type="component" value="Unassembled WGS sequence"/>
</dbReference>
<dbReference type="RefSeq" id="WP_379980323.1">
    <property type="nucleotide sequence ID" value="NZ_JBHUMO010000031.1"/>
</dbReference>
<keyword evidence="10" id="KW-1185">Reference proteome</keyword>
<accession>A0ABW5THC5</accession>
<dbReference type="PANTHER" id="PTHR43833:SF5">
    <property type="entry name" value="TRK SYSTEM POTASSIUM UPTAKE PROTEIN TRKA"/>
    <property type="match status" value="1"/>
</dbReference>
<keyword evidence="3" id="KW-0633">Potassium transport</keyword>
<dbReference type="InterPro" id="IPR036291">
    <property type="entry name" value="NAD(P)-bd_dom_sf"/>
</dbReference>
<evidence type="ECO:0000259" key="7">
    <source>
        <dbReference type="PROSITE" id="PS51201"/>
    </source>
</evidence>
<evidence type="ECO:0000256" key="5">
    <source>
        <dbReference type="ARBA" id="ARBA00023027"/>
    </source>
</evidence>
<feature type="domain" description="RCK N-terminal" evidence="7">
    <location>
        <begin position="1"/>
        <end position="119"/>
    </location>
</feature>
<dbReference type="PANTHER" id="PTHR43833">
    <property type="entry name" value="POTASSIUM CHANNEL PROTEIN 2-RELATED-RELATED"/>
    <property type="match status" value="1"/>
</dbReference>
<comment type="caution">
    <text evidence="9">The sequence shown here is derived from an EMBL/GenBank/DDBJ whole genome shotgun (WGS) entry which is preliminary data.</text>
</comment>
<keyword evidence="4" id="KW-0630">Potassium</keyword>
<gene>
    <name evidence="9" type="ORF">ACFSR0_04455</name>
</gene>
<keyword evidence="9" id="KW-0407">Ion channel</keyword>
<evidence type="ECO:0000256" key="2">
    <source>
        <dbReference type="ARBA" id="ARBA00022448"/>
    </source>
</evidence>
<dbReference type="Gene3D" id="3.40.50.720">
    <property type="entry name" value="NAD(P)-binding Rossmann-like Domain"/>
    <property type="match status" value="1"/>
</dbReference>
<dbReference type="GO" id="GO:0034220">
    <property type="term" value="P:monoatomic ion transmembrane transport"/>
    <property type="evidence" value="ECO:0007669"/>
    <property type="project" value="UniProtKB-KW"/>
</dbReference>
<evidence type="ECO:0000256" key="6">
    <source>
        <dbReference type="ARBA" id="ARBA00023065"/>
    </source>
</evidence>
<keyword evidence="2" id="KW-0813">Transport</keyword>
<dbReference type="InterPro" id="IPR050721">
    <property type="entry name" value="Trk_Ktr_HKT_K-transport"/>
</dbReference>
<reference evidence="10" key="1">
    <citation type="journal article" date="2019" name="Int. J. Syst. Evol. Microbiol.">
        <title>The Global Catalogue of Microorganisms (GCM) 10K type strain sequencing project: providing services to taxonomists for standard genome sequencing and annotation.</title>
        <authorList>
            <consortium name="The Broad Institute Genomics Platform"/>
            <consortium name="The Broad Institute Genome Sequencing Center for Infectious Disease"/>
            <person name="Wu L."/>
            <person name="Ma J."/>
        </authorList>
    </citation>
    <scope>NUCLEOTIDE SEQUENCE [LARGE SCALE GENOMIC DNA]</scope>
    <source>
        <strain evidence="10">TISTR 932</strain>
    </source>
</reference>
<feature type="domain" description="RCK C-terminal" evidence="8">
    <location>
        <begin position="139"/>
        <end position="215"/>
    </location>
</feature>
<dbReference type="InterPro" id="IPR003148">
    <property type="entry name" value="RCK_N"/>
</dbReference>
<dbReference type="PROSITE" id="PS51202">
    <property type="entry name" value="RCK_C"/>
    <property type="match status" value="1"/>
</dbReference>
<dbReference type="SUPFAM" id="SSF116726">
    <property type="entry name" value="TrkA C-terminal domain-like"/>
    <property type="match status" value="1"/>
</dbReference>
<proteinExistence type="predicted"/>
<sequence>MKVIVVGGGQVGTYIAKALIDSGNTVTVIEKRAASLTQLQTLFPIDCVIAGDSTNPKVLEQAGIVDADVIALVTGADEMNLVTSTIAKFEYGVPRVIGRVNNPKNEWLFTAEMGIDIKVSQANLLANIIIDQIDLDHMVTLMRLNQGDNSIVQATITQHSKLANHYIRDISALNDTVIIAIKRGNETIIPKGDTLIKVNDHVLAYTGIDGGQLFA</sequence>
<keyword evidence="5" id="KW-0520">NAD</keyword>
<keyword evidence="6" id="KW-0406">Ion transport</keyword>
<evidence type="ECO:0000313" key="10">
    <source>
        <dbReference type="Proteomes" id="UP001597427"/>
    </source>
</evidence>